<dbReference type="PANTHER" id="PTHR33383">
    <property type="entry name" value="MEMBRANE PROTEIN INSERTION EFFICIENCY FACTOR-RELATED"/>
    <property type="match status" value="1"/>
</dbReference>
<dbReference type="Pfam" id="PF01809">
    <property type="entry name" value="YidD"/>
    <property type="match status" value="1"/>
</dbReference>
<organism evidence="2 3">
    <name type="scientific">Tahibacter harae</name>
    <dbReference type="NCBI Taxonomy" id="2963937"/>
    <lineage>
        <taxon>Bacteria</taxon>
        <taxon>Pseudomonadati</taxon>
        <taxon>Pseudomonadota</taxon>
        <taxon>Gammaproteobacteria</taxon>
        <taxon>Lysobacterales</taxon>
        <taxon>Rhodanobacteraceae</taxon>
        <taxon>Tahibacter</taxon>
    </lineage>
</organism>
<comment type="similarity">
    <text evidence="1">Belongs to the UPF0161 family.</text>
</comment>
<dbReference type="SMART" id="SM01234">
    <property type="entry name" value="Haemolytic"/>
    <property type="match status" value="1"/>
</dbReference>
<sequence>MSRLILYLLGLYKRWLSPLFGARCRYHPSCSDYARVAVARHGAARGSLLAAWRLLRCNPASRGGFDYVPERFTFRRQRSAPPRSED</sequence>
<accession>A0ABT1QNP6</accession>
<comment type="caution">
    <text evidence="2">The sequence shown here is derived from an EMBL/GenBank/DDBJ whole genome shotgun (WGS) entry which is preliminary data.</text>
</comment>
<evidence type="ECO:0000313" key="2">
    <source>
        <dbReference type="EMBL" id="MCQ4163683.1"/>
    </source>
</evidence>
<keyword evidence="3" id="KW-1185">Reference proteome</keyword>
<name>A0ABT1QNP6_9GAMM</name>
<dbReference type="Proteomes" id="UP001165498">
    <property type="component" value="Unassembled WGS sequence"/>
</dbReference>
<dbReference type="HAMAP" id="MF_00386">
    <property type="entry name" value="UPF0161_YidD"/>
    <property type="match status" value="1"/>
</dbReference>
<comment type="subcellular location">
    <subcellularLocation>
        <location evidence="1">Cell membrane</location>
        <topology evidence="1">Peripheral membrane protein</topology>
        <orientation evidence="1">Cytoplasmic side</orientation>
    </subcellularLocation>
</comment>
<reference evidence="2" key="1">
    <citation type="submission" date="2022-07" db="EMBL/GenBank/DDBJ databases">
        <title>Tahibacter sp., a new gammaproteobacterium isolated from the silt sample collected at pig farm.</title>
        <authorList>
            <person name="Chen H."/>
        </authorList>
    </citation>
    <scope>NUCLEOTIDE SEQUENCE</scope>
    <source>
        <strain evidence="2">P2K</strain>
    </source>
</reference>
<keyword evidence="1" id="KW-0472">Membrane</keyword>
<protein>
    <recommendedName>
        <fullName evidence="1">Putative membrane protein insertion efficiency factor</fullName>
    </recommendedName>
</protein>
<dbReference type="EMBL" id="JANFQO010000002">
    <property type="protein sequence ID" value="MCQ4163683.1"/>
    <property type="molecule type" value="Genomic_DNA"/>
</dbReference>
<comment type="function">
    <text evidence="1">Could be involved in insertion of integral membrane proteins into the membrane.</text>
</comment>
<evidence type="ECO:0000256" key="1">
    <source>
        <dbReference type="HAMAP-Rule" id="MF_00386"/>
    </source>
</evidence>
<proteinExistence type="inferred from homology"/>
<gene>
    <name evidence="2" type="primary">yidD</name>
    <name evidence="2" type="ORF">NM961_03055</name>
</gene>
<dbReference type="PANTHER" id="PTHR33383:SF1">
    <property type="entry name" value="MEMBRANE PROTEIN INSERTION EFFICIENCY FACTOR-RELATED"/>
    <property type="match status" value="1"/>
</dbReference>
<evidence type="ECO:0000313" key="3">
    <source>
        <dbReference type="Proteomes" id="UP001165498"/>
    </source>
</evidence>
<dbReference type="InterPro" id="IPR002696">
    <property type="entry name" value="Membr_insert_effic_factor_YidD"/>
</dbReference>
<dbReference type="NCBIfam" id="TIGR00278">
    <property type="entry name" value="membrane protein insertion efficiency factor YidD"/>
    <property type="match status" value="1"/>
</dbReference>
<keyword evidence="1" id="KW-1003">Cell membrane</keyword>